<evidence type="ECO:0000313" key="3">
    <source>
        <dbReference type="Proteomes" id="UP000053257"/>
    </source>
</evidence>
<sequence>MTAKYISADDLAQIIKSDKVPWKDYCVIDVRDDDWRGGNITGAHNSPSHGFLQKVDQLVQRTQDVPLVVFHCALSQVRGPKAARIYAETRSLLQAEGKDVPHEVLILRGGFSDFQAKFKDDPRLVENYDREHWAEGWSF</sequence>
<dbReference type="HOGENOM" id="CLU_107716_1_1_1"/>
<dbReference type="EMBL" id="KN840477">
    <property type="protein sequence ID" value="KIP08607.1"/>
    <property type="molecule type" value="Genomic_DNA"/>
</dbReference>
<dbReference type="PANTHER" id="PTHR10828:SF38">
    <property type="entry name" value="ARSENICAL-RESISTANCE PROTEIN 2-RELATED"/>
    <property type="match status" value="1"/>
</dbReference>
<protein>
    <recommendedName>
        <fullName evidence="1">Rhodanese domain-containing protein</fullName>
    </recommendedName>
</protein>
<keyword evidence="3" id="KW-1185">Reference proteome</keyword>
<evidence type="ECO:0000259" key="1">
    <source>
        <dbReference type="PROSITE" id="PS50206"/>
    </source>
</evidence>
<dbReference type="PANTHER" id="PTHR10828">
    <property type="entry name" value="M-PHASE INDUCER PHOSPHATASE DUAL SPECIFICITY PHOSPHATASE CDC25"/>
    <property type="match status" value="1"/>
</dbReference>
<gene>
    <name evidence="2" type="ORF">PHLGIDRAFT_34897</name>
</gene>
<dbReference type="GO" id="GO:0004725">
    <property type="term" value="F:protein tyrosine phosphatase activity"/>
    <property type="evidence" value="ECO:0007669"/>
    <property type="project" value="TreeGrafter"/>
</dbReference>
<dbReference type="Pfam" id="PF00581">
    <property type="entry name" value="Rhodanese"/>
    <property type="match status" value="1"/>
</dbReference>
<dbReference type="InterPro" id="IPR001763">
    <property type="entry name" value="Rhodanese-like_dom"/>
</dbReference>
<dbReference type="AlphaFoldDB" id="A0A0C3S9T9"/>
<dbReference type="Proteomes" id="UP000053257">
    <property type="component" value="Unassembled WGS sequence"/>
</dbReference>
<dbReference type="GO" id="GO:0005634">
    <property type="term" value="C:nucleus"/>
    <property type="evidence" value="ECO:0007669"/>
    <property type="project" value="TreeGrafter"/>
</dbReference>
<accession>A0A0C3S9T9</accession>
<proteinExistence type="predicted"/>
<dbReference type="SUPFAM" id="SSF52821">
    <property type="entry name" value="Rhodanese/Cell cycle control phosphatase"/>
    <property type="match status" value="1"/>
</dbReference>
<dbReference type="STRING" id="745531.A0A0C3S9T9"/>
<dbReference type="InterPro" id="IPR036873">
    <property type="entry name" value="Rhodanese-like_dom_sf"/>
</dbReference>
<organism evidence="2 3">
    <name type="scientific">Phlebiopsis gigantea (strain 11061_1 CR5-6)</name>
    <name type="common">White-rot fungus</name>
    <name type="synonym">Peniophora gigantea</name>
    <dbReference type="NCBI Taxonomy" id="745531"/>
    <lineage>
        <taxon>Eukaryota</taxon>
        <taxon>Fungi</taxon>
        <taxon>Dikarya</taxon>
        <taxon>Basidiomycota</taxon>
        <taxon>Agaricomycotina</taxon>
        <taxon>Agaricomycetes</taxon>
        <taxon>Polyporales</taxon>
        <taxon>Phanerochaetaceae</taxon>
        <taxon>Phlebiopsis</taxon>
    </lineage>
</organism>
<reference evidence="2 3" key="1">
    <citation type="journal article" date="2014" name="PLoS Genet.">
        <title>Analysis of the Phlebiopsis gigantea genome, transcriptome and secretome provides insight into its pioneer colonization strategies of wood.</title>
        <authorList>
            <person name="Hori C."/>
            <person name="Ishida T."/>
            <person name="Igarashi K."/>
            <person name="Samejima M."/>
            <person name="Suzuki H."/>
            <person name="Master E."/>
            <person name="Ferreira P."/>
            <person name="Ruiz-Duenas F.J."/>
            <person name="Held B."/>
            <person name="Canessa P."/>
            <person name="Larrondo L.F."/>
            <person name="Schmoll M."/>
            <person name="Druzhinina I.S."/>
            <person name="Kubicek C.P."/>
            <person name="Gaskell J.A."/>
            <person name="Kersten P."/>
            <person name="St John F."/>
            <person name="Glasner J."/>
            <person name="Sabat G."/>
            <person name="Splinter BonDurant S."/>
            <person name="Syed K."/>
            <person name="Yadav J."/>
            <person name="Mgbeahuruike A.C."/>
            <person name="Kovalchuk A."/>
            <person name="Asiegbu F.O."/>
            <person name="Lackner G."/>
            <person name="Hoffmeister D."/>
            <person name="Rencoret J."/>
            <person name="Gutierrez A."/>
            <person name="Sun H."/>
            <person name="Lindquist E."/>
            <person name="Barry K."/>
            <person name="Riley R."/>
            <person name="Grigoriev I.V."/>
            <person name="Henrissat B."/>
            <person name="Kues U."/>
            <person name="Berka R.M."/>
            <person name="Martinez A.T."/>
            <person name="Covert S.F."/>
            <person name="Blanchette R.A."/>
            <person name="Cullen D."/>
        </authorList>
    </citation>
    <scope>NUCLEOTIDE SEQUENCE [LARGE SCALE GENOMIC DNA]</scope>
    <source>
        <strain evidence="2 3">11061_1 CR5-6</strain>
    </source>
</reference>
<name>A0A0C3S9T9_PHLG1</name>
<feature type="domain" description="Rhodanese" evidence="1">
    <location>
        <begin position="21"/>
        <end position="119"/>
    </location>
</feature>
<dbReference type="Gene3D" id="3.40.250.10">
    <property type="entry name" value="Rhodanese-like domain"/>
    <property type="match status" value="1"/>
</dbReference>
<dbReference type="PROSITE" id="PS50206">
    <property type="entry name" value="RHODANESE_3"/>
    <property type="match status" value="1"/>
</dbReference>
<evidence type="ECO:0000313" key="2">
    <source>
        <dbReference type="EMBL" id="KIP08607.1"/>
    </source>
</evidence>
<dbReference type="SMART" id="SM00450">
    <property type="entry name" value="RHOD"/>
    <property type="match status" value="1"/>
</dbReference>
<dbReference type="OrthoDB" id="102559at2759"/>
<dbReference type="GO" id="GO:0005737">
    <property type="term" value="C:cytoplasm"/>
    <property type="evidence" value="ECO:0007669"/>
    <property type="project" value="TreeGrafter"/>
</dbReference>